<evidence type="ECO:0000256" key="6">
    <source>
        <dbReference type="ARBA" id="ARBA00023049"/>
    </source>
</evidence>
<dbReference type="eggNOG" id="COG4942">
    <property type="taxonomic scope" value="Bacteria"/>
</dbReference>
<keyword evidence="6" id="KW-0482">Metalloprotease</keyword>
<keyword evidence="4" id="KW-0378">Hydrolase</keyword>
<feature type="coiled-coil region" evidence="7">
    <location>
        <begin position="73"/>
        <end position="108"/>
    </location>
</feature>
<dbReference type="AlphaFoldDB" id="A0A067WIC5"/>
<dbReference type="HOGENOM" id="CLU_029425_15_0_5"/>
<comment type="caution">
    <text evidence="9">The sequence shown here is derived from an EMBL/GenBank/DDBJ whole genome shotgun (WGS) entry which is preliminary data.</text>
</comment>
<dbReference type="InterPro" id="IPR050570">
    <property type="entry name" value="Cell_wall_metabolism_enzyme"/>
</dbReference>
<evidence type="ECO:0000256" key="4">
    <source>
        <dbReference type="ARBA" id="ARBA00022801"/>
    </source>
</evidence>
<evidence type="ECO:0000256" key="1">
    <source>
        <dbReference type="ARBA" id="ARBA00001947"/>
    </source>
</evidence>
<dbReference type="Gene3D" id="2.70.70.10">
    <property type="entry name" value="Glucose Permease (Domain IIA)"/>
    <property type="match status" value="1"/>
</dbReference>
<dbReference type="RefSeq" id="WP_034458361.1">
    <property type="nucleotide sequence ID" value="NZ_CADEAH010000001.1"/>
</dbReference>
<evidence type="ECO:0000256" key="3">
    <source>
        <dbReference type="ARBA" id="ARBA00022723"/>
    </source>
</evidence>
<dbReference type="InterPro" id="IPR011055">
    <property type="entry name" value="Dup_hybrid_motif"/>
</dbReference>
<evidence type="ECO:0000256" key="7">
    <source>
        <dbReference type="SAM" id="Coils"/>
    </source>
</evidence>
<dbReference type="PANTHER" id="PTHR21666">
    <property type="entry name" value="PEPTIDASE-RELATED"/>
    <property type="match status" value="1"/>
</dbReference>
<dbReference type="EMBL" id="AHPL01000006">
    <property type="protein sequence ID" value="KEC55677.1"/>
    <property type="molecule type" value="Genomic_DNA"/>
</dbReference>
<dbReference type="Proteomes" id="UP000027015">
    <property type="component" value="Unassembled WGS sequence"/>
</dbReference>
<dbReference type="GO" id="GO:0006508">
    <property type="term" value="P:proteolysis"/>
    <property type="evidence" value="ECO:0007669"/>
    <property type="project" value="UniProtKB-KW"/>
</dbReference>
<comment type="cofactor">
    <cofactor evidence="1">
        <name>Zn(2+)</name>
        <dbReference type="ChEBI" id="CHEBI:29105"/>
    </cofactor>
</comment>
<dbReference type="GO" id="GO:0004222">
    <property type="term" value="F:metalloendopeptidase activity"/>
    <property type="evidence" value="ECO:0007669"/>
    <property type="project" value="TreeGrafter"/>
</dbReference>
<sequence length="426" mass="48365">MVKQMKKLLHRKMQCLYKECSIFVVLFLSMFFFLSVLHAEDTVRSTEIHKTLGEIRRSISISRERVTFLSQQVERLKKDQRALSDALIKAAKEERSIANDIAEREEKLKKMLEKRAQVHQSLKNRRAEFAEVLSILERMGLKPPPALMVRPEDVLASVRSSVLLGAIAPQMQEKTQALTESLRELTNLSNTITMGYAALKTKMQNQAEQRKHLEFLLNKKAKLQKRSEEELTEQQQKNSALVKKAQSLEELILELDCRSKLNSDVSVQVQNKLQLLEKSNFESQKGSLLFPVLGKRIQQVKNSSQIMRFGEMIETEAEAVIVAPADALVAFAGPFRSYGQLIILNVGNGYHIVLTGMSKINVTQGQFVLSGEPLGTMGMQFIANSVALDIGKTAPMLYIEFRKHGKPVNPTPWWRTEKTKRNQNDS</sequence>
<keyword evidence="5" id="KW-0862">Zinc</keyword>
<evidence type="ECO:0000256" key="5">
    <source>
        <dbReference type="ARBA" id="ARBA00022833"/>
    </source>
</evidence>
<feature type="domain" description="M23ase beta-sheet core" evidence="8">
    <location>
        <begin position="310"/>
        <end position="410"/>
    </location>
</feature>
<reference evidence="9 10" key="1">
    <citation type="submission" date="2012-04" db="EMBL/GenBank/DDBJ databases">
        <title>The Genome Sequence of Bartonella koehlerae C-29.</title>
        <authorList>
            <consortium name="The Broad Institute Genome Sequencing Platform"/>
            <consortium name="The Broad Institute Genome Sequencing Center for Infectious Disease"/>
            <person name="Feldgarden M."/>
            <person name="Kirby J."/>
            <person name="Kosoy M."/>
            <person name="Birtles R."/>
            <person name="Probert W.S."/>
            <person name="Chiaraviglio L."/>
            <person name="Walker B."/>
            <person name="Young S.K."/>
            <person name="Zeng Q."/>
            <person name="Gargeya S."/>
            <person name="Fitzgerald M."/>
            <person name="Haas B."/>
            <person name="Abouelleil A."/>
            <person name="Alvarado L."/>
            <person name="Arachchi H.M."/>
            <person name="Berlin A.M."/>
            <person name="Chapman S.B."/>
            <person name="Goldberg J."/>
            <person name="Griggs A."/>
            <person name="Gujja S."/>
            <person name="Hansen M."/>
            <person name="Howarth C."/>
            <person name="Imamovic A."/>
            <person name="Larimer J."/>
            <person name="McCowen C."/>
            <person name="Montmayeur A."/>
            <person name="Murphy C."/>
            <person name="Neiman D."/>
            <person name="Pearson M."/>
            <person name="Priest M."/>
            <person name="Roberts A."/>
            <person name="Saif S."/>
            <person name="Shea T."/>
            <person name="Sisk P."/>
            <person name="Sykes S."/>
            <person name="Wortman J."/>
            <person name="Nusbaum C."/>
            <person name="Birren B."/>
        </authorList>
    </citation>
    <scope>NUCLEOTIDE SEQUENCE [LARGE SCALE GENOMIC DNA]</scope>
    <source>
        <strain evidence="9 10">C-29</strain>
    </source>
</reference>
<evidence type="ECO:0000256" key="2">
    <source>
        <dbReference type="ARBA" id="ARBA00022670"/>
    </source>
</evidence>
<protein>
    <recommendedName>
        <fullName evidence="8">M23ase beta-sheet core domain-containing protein</fullName>
    </recommendedName>
</protein>
<evidence type="ECO:0000313" key="9">
    <source>
        <dbReference type="EMBL" id="KEC55677.1"/>
    </source>
</evidence>
<dbReference type="PANTHER" id="PTHR21666:SF288">
    <property type="entry name" value="CELL DIVISION PROTEIN YTFB"/>
    <property type="match status" value="1"/>
</dbReference>
<keyword evidence="3" id="KW-0479">Metal-binding</keyword>
<organism evidence="9 10">
    <name type="scientific">Bartonella koehlerae C-29</name>
    <dbReference type="NCBI Taxonomy" id="1134510"/>
    <lineage>
        <taxon>Bacteria</taxon>
        <taxon>Pseudomonadati</taxon>
        <taxon>Pseudomonadota</taxon>
        <taxon>Alphaproteobacteria</taxon>
        <taxon>Hyphomicrobiales</taxon>
        <taxon>Bartonellaceae</taxon>
        <taxon>Bartonella</taxon>
    </lineage>
</organism>
<accession>A0A067WIC5</accession>
<keyword evidence="7" id="KW-0175">Coiled coil</keyword>
<dbReference type="CDD" id="cd12797">
    <property type="entry name" value="M23_peptidase"/>
    <property type="match status" value="1"/>
</dbReference>
<evidence type="ECO:0000259" key="8">
    <source>
        <dbReference type="Pfam" id="PF01551"/>
    </source>
</evidence>
<dbReference type="PATRIC" id="fig|1134510.3.peg.536"/>
<proteinExistence type="predicted"/>
<dbReference type="OrthoDB" id="9809144at2"/>
<dbReference type="GO" id="GO:0046872">
    <property type="term" value="F:metal ion binding"/>
    <property type="evidence" value="ECO:0007669"/>
    <property type="project" value="UniProtKB-KW"/>
</dbReference>
<keyword evidence="2" id="KW-0645">Protease</keyword>
<name>A0A067WIC5_9HYPH</name>
<feature type="coiled-coil region" evidence="7">
    <location>
        <begin position="206"/>
        <end position="251"/>
    </location>
</feature>
<evidence type="ECO:0000313" key="10">
    <source>
        <dbReference type="Proteomes" id="UP000027015"/>
    </source>
</evidence>
<dbReference type="Pfam" id="PF01551">
    <property type="entry name" value="Peptidase_M23"/>
    <property type="match status" value="1"/>
</dbReference>
<dbReference type="SUPFAM" id="SSF51261">
    <property type="entry name" value="Duplicated hybrid motif"/>
    <property type="match status" value="1"/>
</dbReference>
<keyword evidence="10" id="KW-1185">Reference proteome</keyword>
<dbReference type="InterPro" id="IPR016047">
    <property type="entry name" value="M23ase_b-sheet_dom"/>
</dbReference>
<gene>
    <name evidence="9" type="ORF">O9A_00455</name>
</gene>
<dbReference type="STRING" id="1134510.O9A_00455"/>